<evidence type="ECO:0000256" key="2">
    <source>
        <dbReference type="SAM" id="Phobius"/>
    </source>
</evidence>
<dbReference type="STRING" id="1271860.SAMN05216174_105141"/>
<accession>A0A1G6Q9Y5</accession>
<evidence type="ECO:0000256" key="1">
    <source>
        <dbReference type="SAM" id="MobiDB-lite"/>
    </source>
</evidence>
<keyword evidence="2" id="KW-1133">Transmembrane helix</keyword>
<dbReference type="RefSeq" id="WP_091450196.1">
    <property type="nucleotide sequence ID" value="NZ_FMZZ01000005.1"/>
</dbReference>
<protein>
    <submittedName>
        <fullName evidence="3">Uncharacterized protein</fullName>
    </submittedName>
</protein>
<organism evidence="3 4">
    <name type="scientific">Actinokineospora iranica</name>
    <dbReference type="NCBI Taxonomy" id="1271860"/>
    <lineage>
        <taxon>Bacteria</taxon>
        <taxon>Bacillati</taxon>
        <taxon>Actinomycetota</taxon>
        <taxon>Actinomycetes</taxon>
        <taxon>Pseudonocardiales</taxon>
        <taxon>Pseudonocardiaceae</taxon>
        <taxon>Actinokineospora</taxon>
    </lineage>
</organism>
<keyword evidence="2" id="KW-0812">Transmembrane</keyword>
<keyword evidence="2" id="KW-0472">Membrane</keyword>
<feature type="region of interest" description="Disordered" evidence="1">
    <location>
        <begin position="59"/>
        <end position="140"/>
    </location>
</feature>
<name>A0A1G6Q9Y5_9PSEU</name>
<reference evidence="4" key="1">
    <citation type="submission" date="2016-10" db="EMBL/GenBank/DDBJ databases">
        <authorList>
            <person name="Varghese N."/>
            <person name="Submissions S."/>
        </authorList>
    </citation>
    <scope>NUCLEOTIDE SEQUENCE [LARGE SCALE GENOMIC DNA]</scope>
    <source>
        <strain evidence="4">IBRC-M 10403</strain>
    </source>
</reference>
<evidence type="ECO:0000313" key="4">
    <source>
        <dbReference type="Proteomes" id="UP000199501"/>
    </source>
</evidence>
<dbReference type="Proteomes" id="UP000199501">
    <property type="component" value="Unassembled WGS sequence"/>
</dbReference>
<dbReference type="AlphaFoldDB" id="A0A1G6Q9Y5"/>
<dbReference type="EMBL" id="FMZZ01000005">
    <property type="protein sequence ID" value="SDC88475.1"/>
    <property type="molecule type" value="Genomic_DNA"/>
</dbReference>
<proteinExistence type="predicted"/>
<feature type="transmembrane region" description="Helical" evidence="2">
    <location>
        <begin position="41"/>
        <end position="62"/>
    </location>
</feature>
<dbReference type="OrthoDB" id="3698019at2"/>
<evidence type="ECO:0000313" key="3">
    <source>
        <dbReference type="EMBL" id="SDC88475.1"/>
    </source>
</evidence>
<sequence length="255" mass="24858">MDERKLAELFNDVVRDAPPASFDAGDVAAASARLTRKRNGVLAGSALGFALLAGGVAAGLALTGPDGPEHGTAAQAPSTAGSAPERNKEAAPNEVPTDGPGVFSDRSGTDSPMVTPKQGGSSDGDAGPGAGGTPGGCGTADRELAAALAGELPAATSEGEVQSSPLSCPTGSVSAALPVSDGPRHGVLSIMLTPGGVPQMLQPPWADRAGAQGVVTVSASGRTIVLSIESAPGSAAPPLDGTALRAVADKLVPRF</sequence>
<gene>
    <name evidence="3" type="ORF">SAMN05216174_105141</name>
</gene>
<keyword evidence="4" id="KW-1185">Reference proteome</keyword>
<feature type="compositionally biased region" description="Gly residues" evidence="1">
    <location>
        <begin position="126"/>
        <end position="138"/>
    </location>
</feature>